<accession>A0AA86NEE7</accession>
<dbReference type="SMART" id="SM00365">
    <property type="entry name" value="LRR_SD22"/>
    <property type="match status" value="6"/>
</dbReference>
<dbReference type="InterPro" id="IPR050836">
    <property type="entry name" value="SDS22/Internalin_LRR"/>
</dbReference>
<dbReference type="SUPFAM" id="SSF52058">
    <property type="entry name" value="L domain-like"/>
    <property type="match status" value="1"/>
</dbReference>
<evidence type="ECO:0000313" key="3">
    <source>
        <dbReference type="EMBL" id="CAI9918227.1"/>
    </source>
</evidence>
<sequence>MQPNNQAIRNKKDLLNHFGSSQKLEIRNLQQIDRFLKINVLLEVWEDALNRNLLSFNQEIVQQTQELTFDNRKIECIHLVSFLINLTVLNLNYNQISDISSISKLKNLKQLYLGRNKIGDISALQYLPYLTSLELSKNKLTTYTLALPNLQLLSLSNNPLQYKSGLQHSPKLQILQLSETETTDLQILTHQLFGVKFLSLKQNNITEISYLSNFVDLQILDLNQNIQLKSIGPLKLCTQLTSLRICKTSVTDIWPLQFIKNLNKLEMAFTQVIDLHPLQHLYRLEIIFADNASIIDVSPLSQLTQLKDLRIWNNKITNQERFKHHKNFSEYDFSDQEVPTTEDLKFYDKILKVHSSHKQIRKIMNGNKFRTSLAQNKKYVSIMLNNQIQTMNIQVDMLIQVVQNSISYME</sequence>
<evidence type="ECO:0000313" key="5">
    <source>
        <dbReference type="Proteomes" id="UP001642409"/>
    </source>
</evidence>
<dbReference type="Gene3D" id="3.80.10.10">
    <property type="entry name" value="Ribonuclease Inhibitor"/>
    <property type="match status" value="1"/>
</dbReference>
<reference evidence="3" key="1">
    <citation type="submission" date="2023-06" db="EMBL/GenBank/DDBJ databases">
        <authorList>
            <person name="Kurt Z."/>
        </authorList>
    </citation>
    <scope>NUCLEOTIDE SEQUENCE</scope>
</reference>
<dbReference type="InterPro" id="IPR001611">
    <property type="entry name" value="Leu-rich_rpt"/>
</dbReference>
<evidence type="ECO:0000256" key="1">
    <source>
        <dbReference type="ARBA" id="ARBA00022614"/>
    </source>
</evidence>
<dbReference type="InterPro" id="IPR032675">
    <property type="entry name" value="LRR_dom_sf"/>
</dbReference>
<organism evidence="3">
    <name type="scientific">Hexamita inflata</name>
    <dbReference type="NCBI Taxonomy" id="28002"/>
    <lineage>
        <taxon>Eukaryota</taxon>
        <taxon>Metamonada</taxon>
        <taxon>Diplomonadida</taxon>
        <taxon>Hexamitidae</taxon>
        <taxon>Hexamitinae</taxon>
        <taxon>Hexamita</taxon>
    </lineage>
</organism>
<keyword evidence="1" id="KW-0433">Leucine-rich repeat</keyword>
<dbReference type="Proteomes" id="UP001642409">
    <property type="component" value="Unassembled WGS sequence"/>
</dbReference>
<dbReference type="PROSITE" id="PS51450">
    <property type="entry name" value="LRR"/>
    <property type="match status" value="4"/>
</dbReference>
<evidence type="ECO:0000313" key="4">
    <source>
        <dbReference type="EMBL" id="CAL6061603.1"/>
    </source>
</evidence>
<name>A0AA86NEE7_9EUKA</name>
<dbReference type="InterPro" id="IPR025875">
    <property type="entry name" value="Leu-rich_rpt_4"/>
</dbReference>
<gene>
    <name evidence="4" type="ORF">HINF_LOCUS49789</name>
    <name evidence="3" type="ORF">HINF_LOCUS5872</name>
</gene>
<reference evidence="4 5" key="2">
    <citation type="submission" date="2024-07" db="EMBL/GenBank/DDBJ databases">
        <authorList>
            <person name="Akdeniz Z."/>
        </authorList>
    </citation>
    <scope>NUCLEOTIDE SEQUENCE [LARGE SCALE GENOMIC DNA]</scope>
</reference>
<comment type="caution">
    <text evidence="3">The sequence shown here is derived from an EMBL/GenBank/DDBJ whole genome shotgun (WGS) entry which is preliminary data.</text>
</comment>
<proteinExistence type="predicted"/>
<dbReference type="Pfam" id="PF12799">
    <property type="entry name" value="LRR_4"/>
    <property type="match status" value="2"/>
</dbReference>
<keyword evidence="5" id="KW-1185">Reference proteome</keyword>
<evidence type="ECO:0000256" key="2">
    <source>
        <dbReference type="ARBA" id="ARBA00022737"/>
    </source>
</evidence>
<dbReference type="PANTHER" id="PTHR46652">
    <property type="entry name" value="LEUCINE-RICH REPEAT AND IQ DOMAIN-CONTAINING PROTEIN 1-RELATED"/>
    <property type="match status" value="1"/>
</dbReference>
<dbReference type="EMBL" id="CAXDID020000235">
    <property type="protein sequence ID" value="CAL6061603.1"/>
    <property type="molecule type" value="Genomic_DNA"/>
</dbReference>
<dbReference type="EMBL" id="CATOUU010000153">
    <property type="protein sequence ID" value="CAI9918227.1"/>
    <property type="molecule type" value="Genomic_DNA"/>
</dbReference>
<keyword evidence="2" id="KW-0677">Repeat</keyword>
<dbReference type="PANTHER" id="PTHR46652:SF3">
    <property type="entry name" value="LEUCINE-RICH REPEAT-CONTAINING PROTEIN 9"/>
    <property type="match status" value="1"/>
</dbReference>
<dbReference type="AlphaFoldDB" id="A0AA86NEE7"/>
<protein>
    <submittedName>
        <fullName evidence="3">Internalin</fullName>
    </submittedName>
</protein>